<name>A0A9D1DRE0_9FIRM</name>
<reference evidence="2" key="1">
    <citation type="submission" date="2020-10" db="EMBL/GenBank/DDBJ databases">
        <authorList>
            <person name="Gilroy R."/>
        </authorList>
    </citation>
    <scope>NUCLEOTIDE SEQUENCE</scope>
    <source>
        <strain evidence="2">ChiSjej1B19-7085</strain>
    </source>
</reference>
<dbReference type="GO" id="GO:0005737">
    <property type="term" value="C:cytoplasm"/>
    <property type="evidence" value="ECO:0007669"/>
    <property type="project" value="TreeGrafter"/>
</dbReference>
<dbReference type="Gene3D" id="3.40.50.880">
    <property type="match status" value="1"/>
</dbReference>
<gene>
    <name evidence="2" type="ORF">IAA54_07420</name>
</gene>
<evidence type="ECO:0000259" key="1">
    <source>
        <dbReference type="Pfam" id="PF01965"/>
    </source>
</evidence>
<dbReference type="InterPro" id="IPR002818">
    <property type="entry name" value="DJ-1/PfpI"/>
</dbReference>
<comment type="caution">
    <text evidence="2">The sequence shown here is derived from an EMBL/GenBank/DDBJ whole genome shotgun (WGS) entry which is preliminary data.</text>
</comment>
<dbReference type="SUPFAM" id="SSF52317">
    <property type="entry name" value="Class I glutamine amidotransferase-like"/>
    <property type="match status" value="1"/>
</dbReference>
<feature type="domain" description="DJ-1/PfpI" evidence="1">
    <location>
        <begin position="3"/>
        <end position="166"/>
    </location>
</feature>
<sequence length="193" mass="21624">MGKILCYVYEEMADFEITLLLHRLRGAGGREIVSISEDTGSITAQSGLQFLPDRRIREIDSLEDVEALILPGGPINNEQNEICPLVSELAGRGVLVAAICFAPQFLGRAGLLRQYKFTTSCSPEKIREQGCEDPFFWENYVPRRTVVDRNVITAQGYAFVDFAAEVCRYLHVFADEQQEYELLGQVKEDGPGI</sequence>
<dbReference type="PANTHER" id="PTHR48094:SF12">
    <property type="entry name" value="PARKINSON DISEASE PROTEIN 7 HOMOLOG"/>
    <property type="match status" value="1"/>
</dbReference>
<protein>
    <submittedName>
        <fullName evidence="2">DJ-1/PfpI family protein</fullName>
    </submittedName>
</protein>
<reference evidence="2" key="2">
    <citation type="journal article" date="2021" name="PeerJ">
        <title>Extensive microbial diversity within the chicken gut microbiome revealed by metagenomics and culture.</title>
        <authorList>
            <person name="Gilroy R."/>
            <person name="Ravi A."/>
            <person name="Getino M."/>
            <person name="Pursley I."/>
            <person name="Horton D.L."/>
            <person name="Alikhan N.F."/>
            <person name="Baker D."/>
            <person name="Gharbi K."/>
            <person name="Hall N."/>
            <person name="Watson M."/>
            <person name="Adriaenssens E.M."/>
            <person name="Foster-Nyarko E."/>
            <person name="Jarju S."/>
            <person name="Secka A."/>
            <person name="Antonio M."/>
            <person name="Oren A."/>
            <person name="Chaudhuri R.R."/>
            <person name="La Ragione R."/>
            <person name="Hildebrand F."/>
            <person name="Pallen M.J."/>
        </authorList>
    </citation>
    <scope>NUCLEOTIDE SEQUENCE</scope>
    <source>
        <strain evidence="2">ChiSjej1B19-7085</strain>
    </source>
</reference>
<dbReference type="InterPro" id="IPR050325">
    <property type="entry name" value="Prot/Nucl_acid_deglycase"/>
</dbReference>
<dbReference type="Proteomes" id="UP000886785">
    <property type="component" value="Unassembled WGS sequence"/>
</dbReference>
<evidence type="ECO:0000313" key="3">
    <source>
        <dbReference type="Proteomes" id="UP000886785"/>
    </source>
</evidence>
<dbReference type="InterPro" id="IPR029062">
    <property type="entry name" value="Class_I_gatase-like"/>
</dbReference>
<evidence type="ECO:0000313" key="2">
    <source>
        <dbReference type="EMBL" id="HIR57484.1"/>
    </source>
</evidence>
<accession>A0A9D1DRE0</accession>
<proteinExistence type="predicted"/>
<dbReference type="AlphaFoldDB" id="A0A9D1DRE0"/>
<dbReference type="PANTHER" id="PTHR48094">
    <property type="entry name" value="PROTEIN/NUCLEIC ACID DEGLYCASE DJ-1-RELATED"/>
    <property type="match status" value="1"/>
</dbReference>
<dbReference type="EMBL" id="DVHF01000083">
    <property type="protein sequence ID" value="HIR57484.1"/>
    <property type="molecule type" value="Genomic_DNA"/>
</dbReference>
<dbReference type="Pfam" id="PF01965">
    <property type="entry name" value="DJ-1_PfpI"/>
    <property type="match status" value="1"/>
</dbReference>
<organism evidence="2 3">
    <name type="scientific">Candidatus Gallacutalibacter pullicola</name>
    <dbReference type="NCBI Taxonomy" id="2840830"/>
    <lineage>
        <taxon>Bacteria</taxon>
        <taxon>Bacillati</taxon>
        <taxon>Bacillota</taxon>
        <taxon>Clostridia</taxon>
        <taxon>Eubacteriales</taxon>
        <taxon>Candidatus Gallacutalibacter</taxon>
    </lineage>
</organism>